<evidence type="ECO:0000256" key="1">
    <source>
        <dbReference type="ARBA" id="ARBA00004294"/>
    </source>
</evidence>
<protein>
    <submittedName>
        <fullName evidence="6">Voltage-dependent anion channel protein 2</fullName>
    </submittedName>
</protein>
<feature type="non-terminal residue" evidence="6">
    <location>
        <position position="316"/>
    </location>
</feature>
<name>G7Y4K3_CLOSI</name>
<keyword evidence="5" id="KW-0406">Ion transport</keyword>
<evidence type="ECO:0000313" key="7">
    <source>
        <dbReference type="Proteomes" id="UP000008909"/>
    </source>
</evidence>
<evidence type="ECO:0000313" key="6">
    <source>
        <dbReference type="EMBL" id="GAA47889.1"/>
    </source>
</evidence>
<evidence type="ECO:0000256" key="3">
    <source>
        <dbReference type="ARBA" id="ARBA00022452"/>
    </source>
</evidence>
<comment type="similarity">
    <text evidence="2">Belongs to the eukaryotic mitochondrial porin family.</text>
</comment>
<reference key="2">
    <citation type="submission" date="2011-10" db="EMBL/GenBank/DDBJ databases">
        <title>The genome and transcriptome sequence of Clonorchis sinensis provide insights into the carcinogenic liver fluke.</title>
        <authorList>
            <person name="Wang X."/>
            <person name="Huang Y."/>
            <person name="Chen W."/>
            <person name="Liu H."/>
            <person name="Guo L."/>
            <person name="Chen Y."/>
            <person name="Luo F."/>
            <person name="Zhou W."/>
            <person name="Sun J."/>
            <person name="Mao Q."/>
            <person name="Liang P."/>
            <person name="Zhou C."/>
            <person name="Tian Y."/>
            <person name="Men J."/>
            <person name="Lv X."/>
            <person name="Huang L."/>
            <person name="Zhou J."/>
            <person name="Hu Y."/>
            <person name="Li R."/>
            <person name="Zhang F."/>
            <person name="Lei H."/>
            <person name="Li X."/>
            <person name="Hu X."/>
            <person name="Liang C."/>
            <person name="Xu J."/>
            <person name="Wu Z."/>
            <person name="Yu X."/>
        </authorList>
    </citation>
    <scope>NUCLEOTIDE SEQUENCE</scope>
    <source>
        <strain>Henan</strain>
    </source>
</reference>
<keyword evidence="3" id="KW-0812">Transmembrane</keyword>
<dbReference type="Proteomes" id="UP000008909">
    <property type="component" value="Unassembled WGS sequence"/>
</dbReference>
<dbReference type="GO" id="GO:0008308">
    <property type="term" value="F:voltage-gated monoatomic anion channel activity"/>
    <property type="evidence" value="ECO:0007669"/>
    <property type="project" value="InterPro"/>
</dbReference>
<sequence>MQHEAIGLLKNRLNTECKAHREDEWTCAVNAASAGSVEVTQFSLKYDLELGPTRSRSTVLQPMAPPSFSDLGKDAKDLLTKNYFFGVLNVKFGSSVGDHKLSSNFNQHFKAKKIASDIEGKISFPSYGATYCEKWTSEDVLKSELTIEDKLVKGMKQTFSYSRQVFDGLSSASITNGFKSDTVNANVDVFFKSAIPDITPSLVVSHLGYLAGVDFKLDSTNRQLQRANFAVGYQVPEFAFHGLISNWGKCFGASISQRITDRFELAGSVSWSRDTEQVAWSVGSKYVLDEQNGHFVKAKLDHLTRISLSLTTYLTK</sequence>
<keyword evidence="7" id="KW-1185">Reference proteome</keyword>
<dbReference type="GO" id="GO:0046930">
    <property type="term" value="C:pore complex"/>
    <property type="evidence" value="ECO:0007669"/>
    <property type="project" value="UniProtKB-KW"/>
</dbReference>
<keyword evidence="4" id="KW-1000">Mitochondrion outer membrane</keyword>
<dbReference type="AlphaFoldDB" id="G7Y4K3"/>
<dbReference type="EMBL" id="DF142859">
    <property type="protein sequence ID" value="GAA47889.1"/>
    <property type="molecule type" value="Genomic_DNA"/>
</dbReference>
<keyword evidence="3" id="KW-0472">Membrane</keyword>
<dbReference type="GO" id="GO:0005741">
    <property type="term" value="C:mitochondrial outer membrane"/>
    <property type="evidence" value="ECO:0007669"/>
    <property type="project" value="UniProtKB-SubCell"/>
</dbReference>
<keyword evidence="5" id="KW-0813">Transport</keyword>
<accession>G7Y4K3</accession>
<dbReference type="InterPro" id="IPR023614">
    <property type="entry name" value="Porin_dom_sf"/>
</dbReference>
<dbReference type="PANTHER" id="PTHR11743:SF70">
    <property type="entry name" value="GH26960P-RELATED"/>
    <property type="match status" value="1"/>
</dbReference>
<keyword evidence="3" id="KW-1134">Transmembrane beta strand</keyword>
<keyword evidence="4" id="KW-0496">Mitochondrion</keyword>
<dbReference type="PRINTS" id="PR00185">
    <property type="entry name" value="EUKARYTPORIN"/>
</dbReference>
<dbReference type="InterPro" id="IPR027246">
    <property type="entry name" value="Porin_Euk/Tom40"/>
</dbReference>
<dbReference type="PANTHER" id="PTHR11743">
    <property type="entry name" value="VOLTAGE-DEPENDENT ANION-SELECTIVE CHANNEL"/>
    <property type="match status" value="1"/>
</dbReference>
<evidence type="ECO:0000256" key="4">
    <source>
        <dbReference type="ARBA" id="ARBA00022787"/>
    </source>
</evidence>
<dbReference type="GO" id="GO:0015288">
    <property type="term" value="F:porin activity"/>
    <property type="evidence" value="ECO:0007669"/>
    <property type="project" value="UniProtKB-KW"/>
</dbReference>
<gene>
    <name evidence="6" type="ORF">CLF_100932</name>
</gene>
<proteinExistence type="inferred from homology"/>
<keyword evidence="5" id="KW-0626">Porin</keyword>
<dbReference type="Gene3D" id="2.40.160.10">
    <property type="entry name" value="Porin"/>
    <property type="match status" value="1"/>
</dbReference>
<dbReference type="Pfam" id="PF01459">
    <property type="entry name" value="Porin_3"/>
    <property type="match status" value="1"/>
</dbReference>
<dbReference type="InterPro" id="IPR001925">
    <property type="entry name" value="Porin_Euk"/>
</dbReference>
<comment type="subcellular location">
    <subcellularLocation>
        <location evidence="1">Mitochondrion outer membrane</location>
    </subcellularLocation>
</comment>
<evidence type="ECO:0000256" key="5">
    <source>
        <dbReference type="ARBA" id="ARBA00023114"/>
    </source>
</evidence>
<dbReference type="CDD" id="cd07306">
    <property type="entry name" value="Porin3_VDAC"/>
    <property type="match status" value="1"/>
</dbReference>
<reference evidence="6" key="1">
    <citation type="journal article" date="2011" name="Genome Biol.">
        <title>The draft genome of the carcinogenic human liver fluke Clonorchis sinensis.</title>
        <authorList>
            <person name="Wang X."/>
            <person name="Chen W."/>
            <person name="Huang Y."/>
            <person name="Sun J."/>
            <person name="Men J."/>
            <person name="Liu H."/>
            <person name="Luo F."/>
            <person name="Guo L."/>
            <person name="Lv X."/>
            <person name="Deng C."/>
            <person name="Zhou C."/>
            <person name="Fan Y."/>
            <person name="Li X."/>
            <person name="Huang L."/>
            <person name="Hu Y."/>
            <person name="Liang C."/>
            <person name="Hu X."/>
            <person name="Xu J."/>
            <person name="Yu X."/>
        </authorList>
    </citation>
    <scope>NUCLEOTIDE SEQUENCE [LARGE SCALE GENOMIC DNA]</scope>
    <source>
        <strain evidence="6">Henan</strain>
    </source>
</reference>
<organism evidence="6 7">
    <name type="scientific">Clonorchis sinensis</name>
    <name type="common">Chinese liver fluke</name>
    <dbReference type="NCBI Taxonomy" id="79923"/>
    <lineage>
        <taxon>Eukaryota</taxon>
        <taxon>Metazoa</taxon>
        <taxon>Spiralia</taxon>
        <taxon>Lophotrochozoa</taxon>
        <taxon>Platyhelminthes</taxon>
        <taxon>Trematoda</taxon>
        <taxon>Digenea</taxon>
        <taxon>Opisthorchiida</taxon>
        <taxon>Opisthorchiata</taxon>
        <taxon>Opisthorchiidae</taxon>
        <taxon>Clonorchis</taxon>
    </lineage>
</organism>
<evidence type="ECO:0000256" key="2">
    <source>
        <dbReference type="ARBA" id="ARBA00007780"/>
    </source>
</evidence>